<keyword evidence="2" id="KW-0238">DNA-binding</keyword>
<keyword evidence="1" id="KW-0805">Transcription regulation</keyword>
<dbReference type="Gene3D" id="3.30.450.40">
    <property type="match status" value="1"/>
</dbReference>
<dbReference type="Gene3D" id="1.10.10.10">
    <property type="entry name" value="Winged helix-like DNA-binding domain superfamily/Winged helix DNA-binding domain"/>
    <property type="match status" value="1"/>
</dbReference>
<dbReference type="InterPro" id="IPR036390">
    <property type="entry name" value="WH_DNA-bd_sf"/>
</dbReference>
<dbReference type="Proteomes" id="UP001596547">
    <property type="component" value="Unassembled WGS sequence"/>
</dbReference>
<evidence type="ECO:0000313" key="5">
    <source>
        <dbReference type="EMBL" id="MFC7318985.1"/>
    </source>
</evidence>
<dbReference type="InterPro" id="IPR005471">
    <property type="entry name" value="Tscrpt_reg_IclR_N"/>
</dbReference>
<feature type="domain" description="IclR-ED" evidence="4">
    <location>
        <begin position="73"/>
        <end position="257"/>
    </location>
</feature>
<gene>
    <name evidence="5" type="ORF">ACFQPE_19620</name>
</gene>
<name>A0ABD6AEN0_9EURY</name>
<dbReference type="InterPro" id="IPR011991">
    <property type="entry name" value="ArsR-like_HTH"/>
</dbReference>
<dbReference type="GO" id="GO:0006355">
    <property type="term" value="P:regulation of DNA-templated transcription"/>
    <property type="evidence" value="ECO:0007669"/>
    <property type="project" value="UniProtKB-ARBA"/>
</dbReference>
<accession>A0ABD6AEN0</accession>
<sequence length="258" mass="28586">MTERVERTGGRQVQAVQISCDILQALRELDGGGVTELATHLDVSKAAVHGHLSTLYRNEFVVKEGDTYHVSLRFVDFGEFAKNSIPIYEIAREETDALADQTGEVAQLMVEEHGRGVYLHKAVGDKAIKTRSYAGERKYLHCTALGKSILAHLPMEHVDEIVEHHGLPKQTDRTISTRDELKTELEQVRERGVSFDDEEILQGLRCVAAPVIGHDDTLYGAISVSGPTSRMKGERFTEELPELVKGAANVIQVNTTQL</sequence>
<dbReference type="PANTHER" id="PTHR30136">
    <property type="entry name" value="HELIX-TURN-HELIX TRANSCRIPTIONAL REGULATOR, ICLR FAMILY"/>
    <property type="match status" value="1"/>
</dbReference>
<dbReference type="SMART" id="SM00346">
    <property type="entry name" value="HTH_ICLR"/>
    <property type="match status" value="1"/>
</dbReference>
<evidence type="ECO:0000259" key="4">
    <source>
        <dbReference type="PROSITE" id="PS51078"/>
    </source>
</evidence>
<dbReference type="GO" id="GO:0003677">
    <property type="term" value="F:DNA binding"/>
    <property type="evidence" value="ECO:0007669"/>
    <property type="project" value="UniProtKB-KW"/>
</dbReference>
<dbReference type="PANTHER" id="PTHR30136:SF35">
    <property type="entry name" value="HTH-TYPE TRANSCRIPTIONAL REGULATOR RV1719"/>
    <property type="match status" value="1"/>
</dbReference>
<dbReference type="SUPFAM" id="SSF55781">
    <property type="entry name" value="GAF domain-like"/>
    <property type="match status" value="1"/>
</dbReference>
<keyword evidence="6" id="KW-1185">Reference proteome</keyword>
<dbReference type="EMBL" id="JBHTBF010000003">
    <property type="protein sequence ID" value="MFC7318985.1"/>
    <property type="molecule type" value="Genomic_DNA"/>
</dbReference>
<dbReference type="InterPro" id="IPR050707">
    <property type="entry name" value="HTH_MetabolicPath_Reg"/>
</dbReference>
<dbReference type="AlphaFoldDB" id="A0ABD6AEN0"/>
<dbReference type="InterPro" id="IPR029016">
    <property type="entry name" value="GAF-like_dom_sf"/>
</dbReference>
<dbReference type="Pfam" id="PF01614">
    <property type="entry name" value="IclR_C"/>
    <property type="match status" value="1"/>
</dbReference>
<evidence type="ECO:0000256" key="1">
    <source>
        <dbReference type="ARBA" id="ARBA00023015"/>
    </source>
</evidence>
<protein>
    <submittedName>
        <fullName evidence="5">IclR family transcriptional regulator</fullName>
    </submittedName>
</protein>
<keyword evidence="3" id="KW-0804">Transcription</keyword>
<dbReference type="InterPro" id="IPR014757">
    <property type="entry name" value="Tscrpt_reg_IclR_C"/>
</dbReference>
<dbReference type="PROSITE" id="PS51078">
    <property type="entry name" value="ICLR_ED"/>
    <property type="match status" value="1"/>
</dbReference>
<dbReference type="CDD" id="cd00090">
    <property type="entry name" value="HTH_ARSR"/>
    <property type="match status" value="1"/>
</dbReference>
<dbReference type="RefSeq" id="WP_276306177.1">
    <property type="nucleotide sequence ID" value="NZ_CP119993.1"/>
</dbReference>
<comment type="caution">
    <text evidence="5">The sequence shown here is derived from an EMBL/GenBank/DDBJ whole genome shotgun (WGS) entry which is preliminary data.</text>
</comment>
<dbReference type="SUPFAM" id="SSF46785">
    <property type="entry name" value="Winged helix' DNA-binding domain"/>
    <property type="match status" value="1"/>
</dbReference>
<evidence type="ECO:0000256" key="3">
    <source>
        <dbReference type="ARBA" id="ARBA00023163"/>
    </source>
</evidence>
<reference evidence="5 6" key="1">
    <citation type="journal article" date="2019" name="Int. J. Syst. Evol. Microbiol.">
        <title>The Global Catalogue of Microorganisms (GCM) 10K type strain sequencing project: providing services to taxonomists for standard genome sequencing and annotation.</title>
        <authorList>
            <consortium name="The Broad Institute Genomics Platform"/>
            <consortium name="The Broad Institute Genome Sequencing Center for Infectious Disease"/>
            <person name="Wu L."/>
            <person name="Ma J."/>
        </authorList>
    </citation>
    <scope>NUCLEOTIDE SEQUENCE [LARGE SCALE GENOMIC DNA]</scope>
    <source>
        <strain evidence="5 6">PSR21</strain>
    </source>
</reference>
<evidence type="ECO:0000256" key="2">
    <source>
        <dbReference type="ARBA" id="ARBA00023125"/>
    </source>
</evidence>
<dbReference type="InterPro" id="IPR036388">
    <property type="entry name" value="WH-like_DNA-bd_sf"/>
</dbReference>
<dbReference type="Pfam" id="PF09339">
    <property type="entry name" value="HTH_IclR"/>
    <property type="match status" value="1"/>
</dbReference>
<proteinExistence type="predicted"/>
<organism evidence="5 6">
    <name type="scientific">Halomarina halobia</name>
    <dbReference type="NCBI Taxonomy" id="3033386"/>
    <lineage>
        <taxon>Archaea</taxon>
        <taxon>Methanobacteriati</taxon>
        <taxon>Methanobacteriota</taxon>
        <taxon>Stenosarchaea group</taxon>
        <taxon>Halobacteria</taxon>
        <taxon>Halobacteriales</taxon>
        <taxon>Natronomonadaceae</taxon>
        <taxon>Halomarina</taxon>
    </lineage>
</organism>
<evidence type="ECO:0000313" key="6">
    <source>
        <dbReference type="Proteomes" id="UP001596547"/>
    </source>
</evidence>
<dbReference type="GeneID" id="79317828"/>